<dbReference type="SUPFAM" id="SSF47384">
    <property type="entry name" value="Homodimeric domain of signal transducing histidine kinase"/>
    <property type="match status" value="1"/>
</dbReference>
<keyword evidence="7 14" id="KW-0812">Transmembrane</keyword>
<name>A0A6V8MPB5_9BACT</name>
<dbReference type="InterPro" id="IPR005467">
    <property type="entry name" value="His_kinase_dom"/>
</dbReference>
<dbReference type="PIRSF" id="PIRSF037532">
    <property type="entry name" value="STHK_NtrY"/>
    <property type="match status" value="1"/>
</dbReference>
<evidence type="ECO:0000256" key="3">
    <source>
        <dbReference type="ARBA" id="ARBA00012438"/>
    </source>
</evidence>
<dbReference type="InterPro" id="IPR036097">
    <property type="entry name" value="HisK_dim/P_sf"/>
</dbReference>
<dbReference type="PROSITE" id="PS50109">
    <property type="entry name" value="HIS_KIN"/>
    <property type="match status" value="1"/>
</dbReference>
<dbReference type="Gene3D" id="3.30.565.10">
    <property type="entry name" value="Histidine kinase-like ATPase, C-terminal domain"/>
    <property type="match status" value="1"/>
</dbReference>
<keyword evidence="4" id="KW-1003">Cell membrane</keyword>
<evidence type="ECO:0000256" key="8">
    <source>
        <dbReference type="ARBA" id="ARBA00022741"/>
    </source>
</evidence>
<dbReference type="InterPro" id="IPR035965">
    <property type="entry name" value="PAS-like_dom_sf"/>
</dbReference>
<dbReference type="SMART" id="SM00304">
    <property type="entry name" value="HAMP"/>
    <property type="match status" value="1"/>
</dbReference>
<evidence type="ECO:0000259" key="16">
    <source>
        <dbReference type="PROSITE" id="PS50112"/>
    </source>
</evidence>
<feature type="transmembrane region" description="Helical" evidence="14">
    <location>
        <begin position="64"/>
        <end position="85"/>
    </location>
</feature>
<dbReference type="InterPro" id="IPR004358">
    <property type="entry name" value="Sig_transdc_His_kin-like_C"/>
</dbReference>
<dbReference type="Pfam" id="PF00989">
    <property type="entry name" value="PAS"/>
    <property type="match status" value="1"/>
</dbReference>
<evidence type="ECO:0000256" key="5">
    <source>
        <dbReference type="ARBA" id="ARBA00022553"/>
    </source>
</evidence>
<dbReference type="CDD" id="cd00130">
    <property type="entry name" value="PAS"/>
    <property type="match status" value="1"/>
</dbReference>
<dbReference type="PRINTS" id="PR00344">
    <property type="entry name" value="BCTRLSENSOR"/>
</dbReference>
<keyword evidence="6" id="KW-0808">Transferase</keyword>
<dbReference type="GO" id="GO:0000155">
    <property type="term" value="F:phosphorelay sensor kinase activity"/>
    <property type="evidence" value="ECO:0007669"/>
    <property type="project" value="InterPro"/>
</dbReference>
<evidence type="ECO:0000259" key="15">
    <source>
        <dbReference type="PROSITE" id="PS50109"/>
    </source>
</evidence>
<dbReference type="InterPro" id="IPR003594">
    <property type="entry name" value="HATPase_dom"/>
</dbReference>
<dbReference type="PROSITE" id="PS50885">
    <property type="entry name" value="HAMP"/>
    <property type="match status" value="1"/>
</dbReference>
<dbReference type="InterPro" id="IPR013767">
    <property type="entry name" value="PAS_fold"/>
</dbReference>
<dbReference type="InterPro" id="IPR000014">
    <property type="entry name" value="PAS"/>
</dbReference>
<protein>
    <recommendedName>
        <fullName evidence="3">histidine kinase</fullName>
        <ecNumber evidence="3">2.7.13.3</ecNumber>
    </recommendedName>
</protein>
<dbReference type="EMBL" id="BLXX01000021">
    <property type="protein sequence ID" value="GFO61860.1"/>
    <property type="molecule type" value="Genomic_DNA"/>
</dbReference>
<feature type="domain" description="Histidine kinase" evidence="15">
    <location>
        <begin position="541"/>
        <end position="753"/>
    </location>
</feature>
<dbReference type="Pfam" id="PF00512">
    <property type="entry name" value="HisKA"/>
    <property type="match status" value="1"/>
</dbReference>
<evidence type="ECO:0000256" key="14">
    <source>
        <dbReference type="SAM" id="Phobius"/>
    </source>
</evidence>
<dbReference type="SMART" id="SM00387">
    <property type="entry name" value="HATPase_c"/>
    <property type="match status" value="1"/>
</dbReference>
<feature type="transmembrane region" description="Helical" evidence="14">
    <location>
        <begin position="315"/>
        <end position="338"/>
    </location>
</feature>
<dbReference type="PANTHER" id="PTHR42878">
    <property type="entry name" value="TWO-COMPONENT HISTIDINE KINASE"/>
    <property type="match status" value="1"/>
</dbReference>
<dbReference type="InterPro" id="IPR050351">
    <property type="entry name" value="BphY/WalK/GraS-like"/>
</dbReference>
<dbReference type="Pfam" id="PF02518">
    <property type="entry name" value="HATPase_c"/>
    <property type="match status" value="1"/>
</dbReference>
<keyword evidence="12" id="KW-0902">Two-component regulatory system</keyword>
<comment type="catalytic activity">
    <reaction evidence="1">
        <text>ATP + protein L-histidine = ADP + protein N-phospho-L-histidine.</text>
        <dbReference type="EC" id="2.7.13.3"/>
    </reaction>
</comment>
<dbReference type="GO" id="GO:0000156">
    <property type="term" value="F:phosphorelay response regulator activity"/>
    <property type="evidence" value="ECO:0007669"/>
    <property type="project" value="TreeGrafter"/>
</dbReference>
<evidence type="ECO:0000256" key="7">
    <source>
        <dbReference type="ARBA" id="ARBA00022692"/>
    </source>
</evidence>
<evidence type="ECO:0000256" key="13">
    <source>
        <dbReference type="ARBA" id="ARBA00023136"/>
    </source>
</evidence>
<evidence type="ECO:0000256" key="11">
    <source>
        <dbReference type="ARBA" id="ARBA00022989"/>
    </source>
</evidence>
<dbReference type="CDD" id="cd06225">
    <property type="entry name" value="HAMP"/>
    <property type="match status" value="1"/>
</dbReference>
<sequence length="755" mass="84777">MPKTPDQTTAAAEAAGSTLTPKELRKRKREGIIIVLSLLAILLLTSAEIHLSRLNSEVPIGNNITIFGIINVIILLIILLVYLVFRNIAKLFVERRKNAPGAQLRTKLVLAFVSLSLIPTLLLFFVSAGFITNSIQNWFNKQVENSLNESMEVAQTYYKNQAANALYYGQQISDAIKERKLLNEENLPALKALVRQKQKEYNLGVVEVFSSQREELIRASNPKLPAGEFTNPSSEDLNIGLAGQEFTRVNSIGKADLIRGIVPVHSNWNSKDVVGVIVVNYYVPYSMVAKMREISASYHEFRQLKILKNPITTGYILTLFLITMVIIFLAVWFGVYLARSLTNPIQELAEATRQVAEGNLDVHLGETGHDEIGMLIASFNRMTQDLRENQLALQDTNSELQKSNLELDQRRRYMETVLANVTAGIISVDKDGLLTHVNKAAEKLLLINLDKVSGHNFREVLRPEHLDIVKGLLRDMVVAKQDSITRQITIPMREGDLTLLTNLTVLKDENGTFMGMVVVLDDMTNLIKAQRMAAWREVARRIAHEIKNPLTPIQLSAQRLRKRYLARFEEEERVFDDCTAMIIKSVDELKGLVDEFSKFARMPASVPSPNDLNGILKEALTLYQEAHRSISFKLAIDEKMPLIQLDRDQIKRVLINLLDNAVAAVEEQGEIELASSFNTELKMATFSVSDNGHGIAPEDRPRLFEPYFSRKKSGTGLGLAIVNTIITDHHGFIRAKENYPKGSRFIIELPADAAS</sequence>
<dbReference type="InterPro" id="IPR017232">
    <property type="entry name" value="NtrY"/>
</dbReference>
<keyword evidence="19" id="KW-1185">Reference proteome</keyword>
<dbReference type="SUPFAM" id="SSF158472">
    <property type="entry name" value="HAMP domain-like"/>
    <property type="match status" value="1"/>
</dbReference>
<dbReference type="Pfam" id="PF19312">
    <property type="entry name" value="NtrY_N"/>
    <property type="match status" value="1"/>
</dbReference>
<keyword evidence="8" id="KW-0547">Nucleotide-binding</keyword>
<evidence type="ECO:0000256" key="10">
    <source>
        <dbReference type="ARBA" id="ARBA00022840"/>
    </source>
</evidence>
<dbReference type="EC" id="2.7.13.3" evidence="3"/>
<dbReference type="Gene3D" id="1.10.287.130">
    <property type="match status" value="1"/>
</dbReference>
<dbReference type="Gene3D" id="6.10.340.10">
    <property type="match status" value="1"/>
</dbReference>
<dbReference type="GO" id="GO:0006355">
    <property type="term" value="P:regulation of DNA-templated transcription"/>
    <property type="evidence" value="ECO:0007669"/>
    <property type="project" value="InterPro"/>
</dbReference>
<dbReference type="InterPro" id="IPR036890">
    <property type="entry name" value="HATPase_C_sf"/>
</dbReference>
<dbReference type="CDD" id="cd00082">
    <property type="entry name" value="HisKA"/>
    <property type="match status" value="1"/>
</dbReference>
<evidence type="ECO:0000256" key="2">
    <source>
        <dbReference type="ARBA" id="ARBA00004651"/>
    </source>
</evidence>
<keyword evidence="10" id="KW-0067">ATP-binding</keyword>
<dbReference type="GO" id="GO:0007234">
    <property type="term" value="P:osmosensory signaling via phosphorelay pathway"/>
    <property type="evidence" value="ECO:0007669"/>
    <property type="project" value="TreeGrafter"/>
</dbReference>
<reference evidence="19" key="1">
    <citation type="submission" date="2020-06" db="EMBL/GenBank/DDBJ databases">
        <title>Draft genomic sequence of Geomonas sp. Red330.</title>
        <authorList>
            <person name="Itoh H."/>
            <person name="Zhenxing X."/>
            <person name="Ushijima N."/>
            <person name="Masuda Y."/>
            <person name="Shiratori Y."/>
            <person name="Senoo K."/>
        </authorList>
    </citation>
    <scope>NUCLEOTIDE SEQUENCE [LARGE SCALE GENOMIC DNA]</scope>
    <source>
        <strain evidence="19">Red330</strain>
    </source>
</reference>
<dbReference type="InterPro" id="IPR045671">
    <property type="entry name" value="NtrY-like_N"/>
</dbReference>
<dbReference type="SUPFAM" id="SSF55874">
    <property type="entry name" value="ATPase domain of HSP90 chaperone/DNA topoisomerase II/histidine kinase"/>
    <property type="match status" value="1"/>
</dbReference>
<dbReference type="Proteomes" id="UP000556026">
    <property type="component" value="Unassembled WGS sequence"/>
</dbReference>
<dbReference type="SMART" id="SM00091">
    <property type="entry name" value="PAS"/>
    <property type="match status" value="1"/>
</dbReference>
<feature type="transmembrane region" description="Helical" evidence="14">
    <location>
        <begin position="106"/>
        <end position="131"/>
    </location>
</feature>
<evidence type="ECO:0000259" key="17">
    <source>
        <dbReference type="PROSITE" id="PS50885"/>
    </source>
</evidence>
<dbReference type="AlphaFoldDB" id="A0A6V8MPB5"/>
<keyword evidence="13 14" id="KW-0472">Membrane</keyword>
<accession>A0A6V8MPB5</accession>
<keyword evidence="5" id="KW-0597">Phosphoprotein</keyword>
<evidence type="ECO:0000256" key="6">
    <source>
        <dbReference type="ARBA" id="ARBA00022679"/>
    </source>
</evidence>
<dbReference type="NCBIfam" id="TIGR00229">
    <property type="entry name" value="sensory_box"/>
    <property type="match status" value="1"/>
</dbReference>
<feature type="domain" description="PAS" evidence="16">
    <location>
        <begin position="410"/>
        <end position="480"/>
    </location>
</feature>
<dbReference type="InterPro" id="IPR003661">
    <property type="entry name" value="HisK_dim/P_dom"/>
</dbReference>
<feature type="transmembrane region" description="Helical" evidence="14">
    <location>
        <begin position="32"/>
        <end position="52"/>
    </location>
</feature>
<evidence type="ECO:0000313" key="18">
    <source>
        <dbReference type="EMBL" id="GFO61860.1"/>
    </source>
</evidence>
<evidence type="ECO:0000256" key="1">
    <source>
        <dbReference type="ARBA" id="ARBA00000085"/>
    </source>
</evidence>
<evidence type="ECO:0000256" key="4">
    <source>
        <dbReference type="ARBA" id="ARBA00022475"/>
    </source>
</evidence>
<dbReference type="SMART" id="SM00388">
    <property type="entry name" value="HisKA"/>
    <property type="match status" value="1"/>
</dbReference>
<gene>
    <name evidence="18" type="ORF">GMST_41850</name>
</gene>
<dbReference type="GO" id="GO:0005524">
    <property type="term" value="F:ATP binding"/>
    <property type="evidence" value="ECO:0007669"/>
    <property type="project" value="UniProtKB-KW"/>
</dbReference>
<keyword evidence="11 14" id="KW-1133">Transmembrane helix</keyword>
<dbReference type="SUPFAM" id="SSF55785">
    <property type="entry name" value="PYP-like sensor domain (PAS domain)"/>
    <property type="match status" value="1"/>
</dbReference>
<evidence type="ECO:0000313" key="19">
    <source>
        <dbReference type="Proteomes" id="UP000556026"/>
    </source>
</evidence>
<dbReference type="GO" id="GO:0030295">
    <property type="term" value="F:protein kinase activator activity"/>
    <property type="evidence" value="ECO:0007669"/>
    <property type="project" value="TreeGrafter"/>
</dbReference>
<dbReference type="Gene3D" id="3.30.450.20">
    <property type="entry name" value="PAS domain"/>
    <property type="match status" value="1"/>
</dbReference>
<evidence type="ECO:0000256" key="12">
    <source>
        <dbReference type="ARBA" id="ARBA00023012"/>
    </source>
</evidence>
<dbReference type="PANTHER" id="PTHR42878:SF7">
    <property type="entry name" value="SENSOR HISTIDINE KINASE GLRK"/>
    <property type="match status" value="1"/>
</dbReference>
<dbReference type="Pfam" id="PF00672">
    <property type="entry name" value="HAMP"/>
    <property type="match status" value="1"/>
</dbReference>
<organism evidence="18 19">
    <name type="scientific">Geomonas silvestris</name>
    <dbReference type="NCBI Taxonomy" id="2740184"/>
    <lineage>
        <taxon>Bacteria</taxon>
        <taxon>Pseudomonadati</taxon>
        <taxon>Thermodesulfobacteriota</taxon>
        <taxon>Desulfuromonadia</taxon>
        <taxon>Geobacterales</taxon>
        <taxon>Geobacteraceae</taxon>
        <taxon>Geomonas</taxon>
    </lineage>
</organism>
<dbReference type="PROSITE" id="PS50112">
    <property type="entry name" value="PAS"/>
    <property type="match status" value="1"/>
</dbReference>
<comment type="subcellular location">
    <subcellularLocation>
        <location evidence="2">Cell membrane</location>
        <topology evidence="2">Multi-pass membrane protein</topology>
    </subcellularLocation>
</comment>
<comment type="caution">
    <text evidence="18">The sequence shown here is derived from an EMBL/GenBank/DDBJ whole genome shotgun (WGS) entry which is preliminary data.</text>
</comment>
<dbReference type="GO" id="GO:0005886">
    <property type="term" value="C:plasma membrane"/>
    <property type="evidence" value="ECO:0007669"/>
    <property type="project" value="UniProtKB-SubCell"/>
</dbReference>
<evidence type="ECO:0000256" key="9">
    <source>
        <dbReference type="ARBA" id="ARBA00022777"/>
    </source>
</evidence>
<dbReference type="InterPro" id="IPR003660">
    <property type="entry name" value="HAMP_dom"/>
</dbReference>
<feature type="domain" description="HAMP" evidence="17">
    <location>
        <begin position="339"/>
        <end position="391"/>
    </location>
</feature>
<dbReference type="RefSeq" id="WP_183356646.1">
    <property type="nucleotide sequence ID" value="NZ_BLXX01000021.1"/>
</dbReference>
<proteinExistence type="predicted"/>
<keyword evidence="9 18" id="KW-0418">Kinase</keyword>